<gene>
    <name evidence="1" type="ORF">EHQ82_01750</name>
</gene>
<evidence type="ECO:0008006" key="3">
    <source>
        <dbReference type="Google" id="ProtNLM"/>
    </source>
</evidence>
<accession>A0ABY2NHP3</accession>
<sequence>MIIKFLFVLIFLSYFNLTYSIYGEKKADRNGISNRPNAWIIDCKEKRECVSKCAEMSVTKGRWGGDAYVNQIRTECLRECTEKVICLPDEK</sequence>
<evidence type="ECO:0000313" key="2">
    <source>
        <dbReference type="Proteomes" id="UP000298057"/>
    </source>
</evidence>
<dbReference type="Proteomes" id="UP000298057">
    <property type="component" value="Unassembled WGS sequence"/>
</dbReference>
<dbReference type="EMBL" id="RQGU01000032">
    <property type="protein sequence ID" value="TGM27916.1"/>
    <property type="molecule type" value="Genomic_DNA"/>
</dbReference>
<proteinExistence type="predicted"/>
<keyword evidence="2" id="KW-1185">Reference proteome</keyword>
<name>A0ABY2NHP3_9LEPT</name>
<organism evidence="1 2">
    <name type="scientific">Leptospira selangorensis</name>
    <dbReference type="NCBI Taxonomy" id="2484982"/>
    <lineage>
        <taxon>Bacteria</taxon>
        <taxon>Pseudomonadati</taxon>
        <taxon>Spirochaetota</taxon>
        <taxon>Spirochaetia</taxon>
        <taxon>Leptospirales</taxon>
        <taxon>Leptospiraceae</taxon>
        <taxon>Leptospira</taxon>
    </lineage>
</organism>
<reference evidence="2" key="1">
    <citation type="journal article" date="2019" name="PLoS Negl. Trop. Dis.">
        <title>Revisiting the worldwide diversity of Leptospira species in the environment.</title>
        <authorList>
            <person name="Vincent A.T."/>
            <person name="Schiettekatte O."/>
            <person name="Bourhy P."/>
            <person name="Veyrier F.J."/>
            <person name="Picardeau M."/>
        </authorList>
    </citation>
    <scope>NUCLEOTIDE SEQUENCE [LARGE SCALE GENOMIC DNA]</scope>
    <source>
        <strain evidence="2">201702406</strain>
    </source>
</reference>
<protein>
    <recommendedName>
        <fullName evidence="3">Cys-rich protein</fullName>
    </recommendedName>
</protein>
<evidence type="ECO:0000313" key="1">
    <source>
        <dbReference type="EMBL" id="TGM27916.1"/>
    </source>
</evidence>
<comment type="caution">
    <text evidence="1">The sequence shown here is derived from an EMBL/GenBank/DDBJ whole genome shotgun (WGS) entry which is preliminary data.</text>
</comment>